<dbReference type="AlphaFoldDB" id="A0A0L8ALQ8"/>
<dbReference type="Proteomes" id="UP000036908">
    <property type="component" value="Unassembled WGS sequence"/>
</dbReference>
<evidence type="ECO:0000259" key="1">
    <source>
        <dbReference type="Pfam" id="PF13588"/>
    </source>
</evidence>
<name>A0A0L8ALQ8_9BACT</name>
<dbReference type="PATRIC" id="fig|1566026.4.peg.3019"/>
<gene>
    <name evidence="2" type="ORF">OB69_05960</name>
</gene>
<keyword evidence="3" id="KW-1185">Reference proteome</keyword>
<dbReference type="InterPro" id="IPR029464">
    <property type="entry name" value="HSDR_N"/>
</dbReference>
<dbReference type="OrthoDB" id="9790377at2"/>
<protein>
    <recommendedName>
        <fullName evidence="1">Type I restriction enzyme R protein N-terminal domain-containing protein</fullName>
    </recommendedName>
</protein>
<dbReference type="Pfam" id="PF13588">
    <property type="entry name" value="HSDR_N_2"/>
    <property type="match status" value="1"/>
</dbReference>
<comment type="caution">
    <text evidence="2">The sequence shown here is derived from an EMBL/GenBank/DDBJ whole genome shotgun (WGS) entry which is preliminary data.</text>
</comment>
<feature type="domain" description="Type I restriction enzyme R protein N-terminal" evidence="1">
    <location>
        <begin position="35"/>
        <end position="144"/>
    </location>
</feature>
<evidence type="ECO:0000313" key="3">
    <source>
        <dbReference type="Proteomes" id="UP000036908"/>
    </source>
</evidence>
<dbReference type="Gene3D" id="3.90.1570.30">
    <property type="match status" value="1"/>
</dbReference>
<dbReference type="EMBL" id="JSVA01000007">
    <property type="protein sequence ID" value="KOF03433.1"/>
    <property type="molecule type" value="Genomic_DNA"/>
</dbReference>
<sequence length="153" mass="17911">MDSLNLPAYEYRLDKRDGKLVIFDPIRKKFVVLTPEEWVRQHFIHFLASNLGYSMSRMSVETGNKYNQLQKRSDILLYDEFMKPLVIIECKAPSVKITQNAFDQIAVYNKTLKAKLLIVTNGMAHYACWFDEEEQKVSFLEKIPSLQELKAMI</sequence>
<dbReference type="RefSeq" id="WP_053222790.1">
    <property type="nucleotide sequence ID" value="NZ_JSVA01000007.1"/>
</dbReference>
<accession>A0A0L8ALQ8</accession>
<evidence type="ECO:0000313" key="2">
    <source>
        <dbReference type="EMBL" id="KOF03433.1"/>
    </source>
</evidence>
<proteinExistence type="predicted"/>
<reference evidence="3" key="1">
    <citation type="submission" date="2014-11" db="EMBL/GenBank/DDBJ databases">
        <title>Genome sequencing of Roseivirga sp. D-25.</title>
        <authorList>
            <person name="Selvaratnam C."/>
            <person name="Thevarajoo S."/>
            <person name="Goh K.M."/>
            <person name="Eee R."/>
            <person name="Chan K.-G."/>
            <person name="Chong C.S."/>
        </authorList>
    </citation>
    <scope>NUCLEOTIDE SEQUENCE [LARGE SCALE GENOMIC DNA]</scope>
    <source>
        <strain evidence="3">D-25</strain>
    </source>
</reference>
<organism evidence="2 3">
    <name type="scientific">Roseivirga seohaensis subsp. aquiponti</name>
    <dbReference type="NCBI Taxonomy" id="1566026"/>
    <lineage>
        <taxon>Bacteria</taxon>
        <taxon>Pseudomonadati</taxon>
        <taxon>Bacteroidota</taxon>
        <taxon>Cytophagia</taxon>
        <taxon>Cytophagales</taxon>
        <taxon>Roseivirgaceae</taxon>
        <taxon>Roseivirga</taxon>
    </lineage>
</organism>